<dbReference type="PANTHER" id="PTHR30194:SF3">
    <property type="entry name" value="CROSSOVER JUNCTION ENDODEOXYRIBONUCLEASE RUVC"/>
    <property type="match status" value="1"/>
</dbReference>
<keyword evidence="11" id="KW-0234">DNA repair</keyword>
<keyword evidence="5" id="KW-0255">Endonuclease</keyword>
<evidence type="ECO:0000256" key="5">
    <source>
        <dbReference type="ARBA" id="ARBA00022759"/>
    </source>
</evidence>
<evidence type="ECO:0000313" key="12">
    <source>
        <dbReference type="EMBL" id="MBK9718794.1"/>
    </source>
</evidence>
<dbReference type="GO" id="GO:0003677">
    <property type="term" value="F:DNA binding"/>
    <property type="evidence" value="ECO:0007669"/>
    <property type="project" value="UniProtKB-KW"/>
</dbReference>
<dbReference type="PANTHER" id="PTHR30194">
    <property type="entry name" value="CROSSOVER JUNCTION ENDODEOXYRIBONUCLEASE RUVC"/>
    <property type="match status" value="1"/>
</dbReference>
<evidence type="ECO:0000313" key="13">
    <source>
        <dbReference type="Proteomes" id="UP000808349"/>
    </source>
</evidence>
<keyword evidence="3" id="KW-0540">Nuclease</keyword>
<dbReference type="InterPro" id="IPR002176">
    <property type="entry name" value="X-over_junc_endoDNase_RuvC"/>
</dbReference>
<dbReference type="AlphaFoldDB" id="A0A9D7XE89"/>
<evidence type="ECO:0000256" key="8">
    <source>
        <dbReference type="ARBA" id="ARBA00022842"/>
    </source>
</evidence>
<dbReference type="PRINTS" id="PR00696">
    <property type="entry name" value="RSOLVASERUVC"/>
</dbReference>
<dbReference type="GO" id="GO:0046872">
    <property type="term" value="F:metal ion binding"/>
    <property type="evidence" value="ECO:0007669"/>
    <property type="project" value="UniProtKB-KW"/>
</dbReference>
<dbReference type="InterPro" id="IPR036397">
    <property type="entry name" value="RNaseH_sf"/>
</dbReference>
<evidence type="ECO:0000256" key="7">
    <source>
        <dbReference type="ARBA" id="ARBA00022801"/>
    </source>
</evidence>
<dbReference type="Pfam" id="PF02075">
    <property type="entry name" value="RuvC"/>
    <property type="match status" value="1"/>
</dbReference>
<keyword evidence="4" id="KW-0479">Metal-binding</keyword>
<keyword evidence="7" id="KW-0378">Hydrolase</keyword>
<dbReference type="GO" id="GO:0016787">
    <property type="term" value="F:hydrolase activity"/>
    <property type="evidence" value="ECO:0007669"/>
    <property type="project" value="UniProtKB-KW"/>
</dbReference>
<dbReference type="GO" id="GO:0006281">
    <property type="term" value="P:DNA repair"/>
    <property type="evidence" value="ECO:0007669"/>
    <property type="project" value="UniProtKB-KW"/>
</dbReference>
<dbReference type="InterPro" id="IPR012337">
    <property type="entry name" value="RNaseH-like_sf"/>
</dbReference>
<evidence type="ECO:0000256" key="9">
    <source>
        <dbReference type="ARBA" id="ARBA00023125"/>
    </source>
</evidence>
<reference evidence="12 13" key="1">
    <citation type="submission" date="2020-10" db="EMBL/GenBank/DDBJ databases">
        <title>Connecting structure to function with the recovery of over 1000 high-quality activated sludge metagenome-assembled genomes encoding full-length rRNA genes using long-read sequencing.</title>
        <authorList>
            <person name="Singleton C.M."/>
            <person name="Petriglieri F."/>
            <person name="Kristensen J.M."/>
            <person name="Kirkegaard R.H."/>
            <person name="Michaelsen T.Y."/>
            <person name="Andersen M.H."/>
            <person name="Karst S.M."/>
            <person name="Dueholm M.S."/>
            <person name="Nielsen P.H."/>
            <person name="Albertsen M."/>
        </authorList>
    </citation>
    <scope>NUCLEOTIDE SEQUENCE [LARGE SCALE GENOMIC DNA]</scope>
    <source>
        <strain evidence="12">Ribe_18-Q3-R11-54_BAT3C.373</strain>
    </source>
</reference>
<keyword evidence="6" id="KW-0227">DNA damage</keyword>
<name>A0A9D7XE89_9BACT</name>
<evidence type="ECO:0000256" key="2">
    <source>
        <dbReference type="ARBA" id="ARBA00022490"/>
    </source>
</evidence>
<dbReference type="EMBL" id="JADKFW010000013">
    <property type="protein sequence ID" value="MBK9718794.1"/>
    <property type="molecule type" value="Genomic_DNA"/>
</dbReference>
<keyword evidence="10" id="KW-0233">DNA recombination</keyword>
<evidence type="ECO:0000256" key="6">
    <source>
        <dbReference type="ARBA" id="ARBA00022763"/>
    </source>
</evidence>
<dbReference type="GO" id="GO:0004520">
    <property type="term" value="F:DNA endonuclease activity"/>
    <property type="evidence" value="ECO:0007669"/>
    <property type="project" value="InterPro"/>
</dbReference>
<evidence type="ECO:0000256" key="3">
    <source>
        <dbReference type="ARBA" id="ARBA00022722"/>
    </source>
</evidence>
<keyword evidence="8" id="KW-0460">Magnesium</keyword>
<evidence type="ECO:0000256" key="11">
    <source>
        <dbReference type="ARBA" id="ARBA00023204"/>
    </source>
</evidence>
<evidence type="ECO:0000256" key="4">
    <source>
        <dbReference type="ARBA" id="ARBA00022723"/>
    </source>
</evidence>
<keyword evidence="2" id="KW-0963">Cytoplasm</keyword>
<evidence type="ECO:0000256" key="10">
    <source>
        <dbReference type="ARBA" id="ARBA00023172"/>
    </source>
</evidence>
<dbReference type="SUPFAM" id="SSF53098">
    <property type="entry name" value="Ribonuclease H-like"/>
    <property type="match status" value="1"/>
</dbReference>
<keyword evidence="9" id="KW-0238">DNA-binding</keyword>
<sequence>MNLRKDRILGIDPGTNILGFGILEFHNNQSKVLDCNVIHLKSHEDHQTKLKEIFLQIQEIIETYHTGIMSIEMPFYGKNAQSMLKLGRAQGVAMAAGMIMGVEIHEFSAKKIKKPLQAMEFIKRASC</sequence>
<gene>
    <name evidence="12" type="ORF">IPO85_15005</name>
</gene>
<protein>
    <submittedName>
        <fullName evidence="12">Crossover junction endodeoxyribonuclease RuvC</fullName>
    </submittedName>
</protein>
<evidence type="ECO:0000256" key="1">
    <source>
        <dbReference type="ARBA" id="ARBA00009518"/>
    </source>
</evidence>
<comment type="similarity">
    <text evidence="1">Belongs to the RuvC family.</text>
</comment>
<organism evidence="12 13">
    <name type="scientific">Candidatus Defluviibacterium haderslevense</name>
    <dbReference type="NCBI Taxonomy" id="2981993"/>
    <lineage>
        <taxon>Bacteria</taxon>
        <taxon>Pseudomonadati</taxon>
        <taxon>Bacteroidota</taxon>
        <taxon>Saprospiria</taxon>
        <taxon>Saprospirales</taxon>
        <taxon>Saprospiraceae</taxon>
        <taxon>Candidatus Defluviibacterium</taxon>
    </lineage>
</organism>
<dbReference type="CDD" id="cd16962">
    <property type="entry name" value="RuvC"/>
    <property type="match status" value="1"/>
</dbReference>
<dbReference type="Proteomes" id="UP000808349">
    <property type="component" value="Unassembled WGS sequence"/>
</dbReference>
<dbReference type="Gene3D" id="3.30.420.10">
    <property type="entry name" value="Ribonuclease H-like superfamily/Ribonuclease H"/>
    <property type="match status" value="1"/>
</dbReference>
<proteinExistence type="inferred from homology"/>
<accession>A0A9D7XE89</accession>
<dbReference type="GO" id="GO:0006310">
    <property type="term" value="P:DNA recombination"/>
    <property type="evidence" value="ECO:0007669"/>
    <property type="project" value="UniProtKB-KW"/>
</dbReference>
<comment type="caution">
    <text evidence="12">The sequence shown here is derived from an EMBL/GenBank/DDBJ whole genome shotgun (WGS) entry which is preliminary data.</text>
</comment>